<feature type="compositionally biased region" description="Low complexity" evidence="1">
    <location>
        <begin position="46"/>
        <end position="77"/>
    </location>
</feature>
<sequence>MNKLPESRPLPLACGHEQEGDSSLVRRQQQNIPGRAKSPGRPPGTIPTTTNTGPHITATAPQRRTSSQPSTSQTGPGRVAGLSPQNVAGTTVVRKQPQLNGDTLIYFFPPSATITCPHVDCSAKFRAEVWTSAKQSLGRHLLSMHLVPTTTVVKCTGCDTQLGVRPGSHKCIVAITIAGDAADRFACTMNNCTRTYQSI</sequence>
<evidence type="ECO:0000313" key="2">
    <source>
        <dbReference type="EMBL" id="KAE9528631.1"/>
    </source>
</evidence>
<reference evidence="2 3" key="1">
    <citation type="submission" date="2019-08" db="EMBL/GenBank/DDBJ databases">
        <title>The genome of the soybean aphid Biotype 1, its phylome, world population structure and adaptation to the North American continent.</title>
        <authorList>
            <person name="Giordano R."/>
            <person name="Donthu R.K."/>
            <person name="Hernandez A.G."/>
            <person name="Wright C.L."/>
            <person name="Zimin A.V."/>
        </authorList>
    </citation>
    <scope>NUCLEOTIDE SEQUENCE [LARGE SCALE GENOMIC DNA]</scope>
    <source>
        <tissue evidence="2">Whole aphids</tissue>
    </source>
</reference>
<feature type="region of interest" description="Disordered" evidence="1">
    <location>
        <begin position="1"/>
        <end position="85"/>
    </location>
</feature>
<dbReference type="AlphaFoldDB" id="A0A6G0TAR7"/>
<keyword evidence="3" id="KW-1185">Reference proteome</keyword>
<dbReference type="Proteomes" id="UP000475862">
    <property type="component" value="Unassembled WGS sequence"/>
</dbReference>
<comment type="caution">
    <text evidence="2">The sequence shown here is derived from an EMBL/GenBank/DDBJ whole genome shotgun (WGS) entry which is preliminary data.</text>
</comment>
<evidence type="ECO:0000313" key="3">
    <source>
        <dbReference type="Proteomes" id="UP000475862"/>
    </source>
</evidence>
<gene>
    <name evidence="2" type="ORF">AGLY_012206</name>
</gene>
<evidence type="ECO:0000256" key="1">
    <source>
        <dbReference type="SAM" id="MobiDB-lite"/>
    </source>
</evidence>
<protein>
    <submittedName>
        <fullName evidence="2">Uncharacterized protein</fullName>
    </submittedName>
</protein>
<name>A0A6G0TAR7_APHGL</name>
<organism evidence="2 3">
    <name type="scientific">Aphis glycines</name>
    <name type="common">Soybean aphid</name>
    <dbReference type="NCBI Taxonomy" id="307491"/>
    <lineage>
        <taxon>Eukaryota</taxon>
        <taxon>Metazoa</taxon>
        <taxon>Ecdysozoa</taxon>
        <taxon>Arthropoda</taxon>
        <taxon>Hexapoda</taxon>
        <taxon>Insecta</taxon>
        <taxon>Pterygota</taxon>
        <taxon>Neoptera</taxon>
        <taxon>Paraneoptera</taxon>
        <taxon>Hemiptera</taxon>
        <taxon>Sternorrhyncha</taxon>
        <taxon>Aphidomorpha</taxon>
        <taxon>Aphidoidea</taxon>
        <taxon>Aphididae</taxon>
        <taxon>Aphidini</taxon>
        <taxon>Aphis</taxon>
        <taxon>Aphis</taxon>
    </lineage>
</organism>
<dbReference type="OrthoDB" id="8353735at2759"/>
<accession>A0A6G0TAR7</accession>
<dbReference type="EMBL" id="VYZN01000048">
    <property type="protein sequence ID" value="KAE9528631.1"/>
    <property type="molecule type" value="Genomic_DNA"/>
</dbReference>
<proteinExistence type="predicted"/>